<evidence type="ECO:0000256" key="1">
    <source>
        <dbReference type="SAM" id="MobiDB-lite"/>
    </source>
</evidence>
<keyword evidence="4" id="KW-1185">Reference proteome</keyword>
<gene>
    <name evidence="3" type="ORF">RSOLAG22IIIB_09161</name>
</gene>
<evidence type="ECO:0000313" key="3">
    <source>
        <dbReference type="EMBL" id="CUA70822.1"/>
    </source>
</evidence>
<accession>A0A0K6FXV4</accession>
<proteinExistence type="predicted"/>
<dbReference type="InterPro" id="IPR045341">
    <property type="entry name" value="DUF6532"/>
</dbReference>
<feature type="compositionally biased region" description="Basic and acidic residues" evidence="1">
    <location>
        <begin position="757"/>
        <end position="766"/>
    </location>
</feature>
<feature type="compositionally biased region" description="Basic and acidic residues" evidence="1">
    <location>
        <begin position="104"/>
        <end position="118"/>
    </location>
</feature>
<dbReference type="AlphaFoldDB" id="A0A0K6FXV4"/>
<feature type="compositionally biased region" description="Low complexity" evidence="1">
    <location>
        <begin position="389"/>
        <end position="401"/>
    </location>
</feature>
<feature type="compositionally biased region" description="Basic and acidic residues" evidence="1">
    <location>
        <begin position="696"/>
        <end position="707"/>
    </location>
</feature>
<feature type="compositionally biased region" description="Polar residues" evidence="1">
    <location>
        <begin position="45"/>
        <end position="55"/>
    </location>
</feature>
<sequence length="774" mass="86003">MPKFTAAASRAHIPSSFLDIGVVASSEPGTPTSNGLVRRVSAYSQVTSSPCSQPETLGRSKRKVVPTKRALAGHIPEVAKSKQRSRAYRRTLELKKVGLSSRGRKLEHTARTQSHLDEDQTDSEPEISTGDRTTKPPTSISTPAEGKAQQISNCPQIESQIFRKFRHILQDTDTQGLEGVLEDLSNDSTHPVRAEESDPEVQVLSPIPVAIGGGFHLDYHSTNLKEMNVQVSSLLINQQRLAHRMPNRPLADPASPFIARTEVSNPPQSPRVTRDHMSDGGQTEIEEAQVEDQQPGETLGILPLRQPNVHTSPLITATSLSTRPAGHRSGPHRTRLNIVEINSARELTQTRRTTVGSTCSSQGSRHVNPTSQRHFPQPNPTPNPTGAPHSLSQHRLLRSQSAQAPSLSFEPPPALQAQSDTDLLEDDEEERAILRAMSTCTIAHRKKRKPAMSDLDAEERHIVLIVRDLVLARSLQEGTFQTRGVYRRWFEESYAQVYSLVHNGELIPASDDMCTVTINNMSTSRGHINDRERELVRRYYNFVDPTNDEQCQENVNSYAILWPTAFICKDPSSETGHFESDVIGAGIAAGYFHAPTAVGVKYPKYFKLMEDPLVAFTLCSVQCCIGEWGEGYFEKKPFSARYMLSLYICHLKGLKEANVAAPGRMAELRAKWYNDSLKASGALRTPKSKKFVQRTIRREDIRPDSPHRRPRPIPRNATPGPGPTSELNRNLRYSPLRARSSATPLARSRLQTPLSPRAEESFDTSRTKGKGRAN</sequence>
<feature type="compositionally biased region" description="Polar residues" evidence="1">
    <location>
        <begin position="345"/>
        <end position="374"/>
    </location>
</feature>
<dbReference type="Proteomes" id="UP000044841">
    <property type="component" value="Unassembled WGS sequence"/>
</dbReference>
<feature type="region of interest" description="Disordered" evidence="1">
    <location>
        <begin position="99"/>
        <end position="153"/>
    </location>
</feature>
<feature type="region of interest" description="Disordered" evidence="1">
    <location>
        <begin position="45"/>
        <end position="87"/>
    </location>
</feature>
<protein>
    <submittedName>
        <fullName evidence="3">Dynactin subunit 1</fullName>
    </submittedName>
</protein>
<feature type="domain" description="DUF6532" evidence="2">
    <location>
        <begin position="477"/>
        <end position="656"/>
    </location>
</feature>
<evidence type="ECO:0000259" key="2">
    <source>
        <dbReference type="Pfam" id="PF20149"/>
    </source>
</evidence>
<dbReference type="EMBL" id="CYGV01001199">
    <property type="protein sequence ID" value="CUA70822.1"/>
    <property type="molecule type" value="Genomic_DNA"/>
</dbReference>
<evidence type="ECO:0000313" key="4">
    <source>
        <dbReference type="Proteomes" id="UP000044841"/>
    </source>
</evidence>
<feature type="compositionally biased region" description="Basic residues" evidence="1">
    <location>
        <begin position="325"/>
        <end position="335"/>
    </location>
</feature>
<feature type="region of interest" description="Disordered" evidence="1">
    <location>
        <begin position="684"/>
        <end position="774"/>
    </location>
</feature>
<feature type="region of interest" description="Disordered" evidence="1">
    <location>
        <begin position="316"/>
        <end position="423"/>
    </location>
</feature>
<organism evidence="3 4">
    <name type="scientific">Rhizoctonia solani</name>
    <dbReference type="NCBI Taxonomy" id="456999"/>
    <lineage>
        <taxon>Eukaryota</taxon>
        <taxon>Fungi</taxon>
        <taxon>Dikarya</taxon>
        <taxon>Basidiomycota</taxon>
        <taxon>Agaricomycotina</taxon>
        <taxon>Agaricomycetes</taxon>
        <taxon>Cantharellales</taxon>
        <taxon>Ceratobasidiaceae</taxon>
        <taxon>Rhizoctonia</taxon>
    </lineage>
</organism>
<name>A0A0K6FXV4_9AGAM</name>
<reference evidence="3 4" key="1">
    <citation type="submission" date="2015-07" db="EMBL/GenBank/DDBJ databases">
        <authorList>
            <person name="Noorani M."/>
        </authorList>
    </citation>
    <scope>NUCLEOTIDE SEQUENCE [LARGE SCALE GENOMIC DNA]</scope>
    <source>
        <strain evidence="3">BBA 69670</strain>
    </source>
</reference>
<dbReference type="Pfam" id="PF20149">
    <property type="entry name" value="DUF6532"/>
    <property type="match status" value="1"/>
</dbReference>